<feature type="active site" description="Nucleophile" evidence="7">
    <location>
        <position position="200"/>
    </location>
</feature>
<evidence type="ECO:0000313" key="9">
    <source>
        <dbReference type="EMBL" id="SHL29009.1"/>
    </source>
</evidence>
<evidence type="ECO:0000256" key="5">
    <source>
        <dbReference type="ARBA" id="ARBA00022984"/>
    </source>
</evidence>
<organism evidence="9 10">
    <name type="scientific">Roseovarius litoreus</name>
    <dbReference type="NCBI Taxonomy" id="1155722"/>
    <lineage>
        <taxon>Bacteria</taxon>
        <taxon>Pseudomonadati</taxon>
        <taxon>Pseudomonadota</taxon>
        <taxon>Alphaproteobacteria</taxon>
        <taxon>Rhodobacterales</taxon>
        <taxon>Roseobacteraceae</taxon>
        <taxon>Roseovarius</taxon>
    </lineage>
</organism>
<dbReference type="EMBL" id="FRCB01000001">
    <property type="protein sequence ID" value="SHL29009.1"/>
    <property type="molecule type" value="Genomic_DNA"/>
</dbReference>
<dbReference type="UniPathway" id="UPA00219"/>
<dbReference type="PANTHER" id="PTHR38589">
    <property type="entry name" value="BLR0621 PROTEIN"/>
    <property type="match status" value="1"/>
</dbReference>
<evidence type="ECO:0000256" key="7">
    <source>
        <dbReference type="PROSITE-ProRule" id="PRU01373"/>
    </source>
</evidence>
<feature type="active site" description="Proton donor/acceptor" evidence="7">
    <location>
        <position position="188"/>
    </location>
</feature>
<evidence type="ECO:0000256" key="2">
    <source>
        <dbReference type="ARBA" id="ARBA00005992"/>
    </source>
</evidence>
<dbReference type="CDD" id="cd16913">
    <property type="entry name" value="YkuD_like"/>
    <property type="match status" value="1"/>
</dbReference>
<sequence>MRARNPPRTGCIFASCVRDGHKSGDRDAVRSQSRVGFVRIVRSFARSGLPCGGILRHHSDMTPNDLVLTPMGLRFQGRRYPCSIGWGGLSACKREGDGATPVGVHRIVGLLYRPDRMARPADWAVPIRPSDLWCDDPGHEDYNLMIRKPFSHSHEVLHRADPLYDLVLITDWNWPYAERGRGSCIFLHQWRRPHYPTAGCIAFRRDHLIEIASKIRYESRLIVRPQP</sequence>
<feature type="domain" description="L,D-TPase catalytic" evidence="8">
    <location>
        <begin position="55"/>
        <end position="224"/>
    </location>
</feature>
<accession>A0A1M6ZF65</accession>
<keyword evidence="10" id="KW-1185">Reference proteome</keyword>
<dbReference type="GO" id="GO:0016740">
    <property type="term" value="F:transferase activity"/>
    <property type="evidence" value="ECO:0007669"/>
    <property type="project" value="UniProtKB-KW"/>
</dbReference>
<evidence type="ECO:0000256" key="6">
    <source>
        <dbReference type="ARBA" id="ARBA00023316"/>
    </source>
</evidence>
<dbReference type="GO" id="GO:0008360">
    <property type="term" value="P:regulation of cell shape"/>
    <property type="evidence" value="ECO:0007669"/>
    <property type="project" value="UniProtKB-UniRule"/>
</dbReference>
<keyword evidence="6 7" id="KW-0961">Cell wall biogenesis/degradation</keyword>
<name>A0A1M6ZF65_9RHOB</name>
<evidence type="ECO:0000256" key="1">
    <source>
        <dbReference type="ARBA" id="ARBA00004752"/>
    </source>
</evidence>
<dbReference type="InterPro" id="IPR038063">
    <property type="entry name" value="Transpep_catalytic_dom"/>
</dbReference>
<dbReference type="GO" id="GO:0071555">
    <property type="term" value="P:cell wall organization"/>
    <property type="evidence" value="ECO:0007669"/>
    <property type="project" value="UniProtKB-UniRule"/>
</dbReference>
<dbReference type="SUPFAM" id="SSF141523">
    <property type="entry name" value="L,D-transpeptidase catalytic domain-like"/>
    <property type="match status" value="1"/>
</dbReference>
<comment type="pathway">
    <text evidence="1 7">Cell wall biogenesis; peptidoglycan biosynthesis.</text>
</comment>
<dbReference type="Proteomes" id="UP000322545">
    <property type="component" value="Unassembled WGS sequence"/>
</dbReference>
<evidence type="ECO:0000256" key="3">
    <source>
        <dbReference type="ARBA" id="ARBA00022679"/>
    </source>
</evidence>
<dbReference type="InterPro" id="IPR005490">
    <property type="entry name" value="LD_TPept_cat_dom"/>
</dbReference>
<keyword evidence="5 7" id="KW-0573">Peptidoglycan synthesis</keyword>
<dbReference type="PANTHER" id="PTHR38589:SF1">
    <property type="entry name" value="BLR0621 PROTEIN"/>
    <property type="match status" value="1"/>
</dbReference>
<dbReference type="GO" id="GO:0009252">
    <property type="term" value="P:peptidoglycan biosynthetic process"/>
    <property type="evidence" value="ECO:0007669"/>
    <property type="project" value="UniProtKB-UniPathway"/>
</dbReference>
<protein>
    <submittedName>
        <fullName evidence="9">L,D-transpeptidase catalytic domain</fullName>
    </submittedName>
</protein>
<evidence type="ECO:0000259" key="8">
    <source>
        <dbReference type="PROSITE" id="PS52029"/>
    </source>
</evidence>
<dbReference type="Pfam" id="PF03734">
    <property type="entry name" value="YkuD"/>
    <property type="match status" value="1"/>
</dbReference>
<keyword evidence="4 7" id="KW-0133">Cell shape</keyword>
<dbReference type="GO" id="GO:0004180">
    <property type="term" value="F:carboxypeptidase activity"/>
    <property type="evidence" value="ECO:0007669"/>
    <property type="project" value="UniProtKB-ARBA"/>
</dbReference>
<proteinExistence type="inferred from homology"/>
<gene>
    <name evidence="9" type="ORF">SAMN05443432_10126</name>
</gene>
<comment type="similarity">
    <text evidence="2">Belongs to the YkuD family.</text>
</comment>
<reference evidence="9 10" key="1">
    <citation type="submission" date="2016-11" db="EMBL/GenBank/DDBJ databases">
        <authorList>
            <person name="Varghese N."/>
            <person name="Submissions S."/>
        </authorList>
    </citation>
    <scope>NUCLEOTIDE SEQUENCE [LARGE SCALE GENOMIC DNA]</scope>
    <source>
        <strain evidence="9 10">DSM 28249</strain>
    </source>
</reference>
<evidence type="ECO:0000256" key="4">
    <source>
        <dbReference type="ARBA" id="ARBA00022960"/>
    </source>
</evidence>
<dbReference type="AlphaFoldDB" id="A0A1M6ZF65"/>
<evidence type="ECO:0000313" key="10">
    <source>
        <dbReference type="Proteomes" id="UP000322545"/>
    </source>
</evidence>
<dbReference type="PROSITE" id="PS52029">
    <property type="entry name" value="LD_TPASE"/>
    <property type="match status" value="1"/>
</dbReference>
<keyword evidence="3" id="KW-0808">Transferase</keyword>